<evidence type="ECO:0000313" key="1">
    <source>
        <dbReference type="EMBL" id="GAE89797.1"/>
    </source>
</evidence>
<organism evidence="1 2">
    <name type="scientific">Acetivibrio straminisolvens JCM 21531</name>
    <dbReference type="NCBI Taxonomy" id="1294263"/>
    <lineage>
        <taxon>Bacteria</taxon>
        <taxon>Bacillati</taxon>
        <taxon>Bacillota</taxon>
        <taxon>Clostridia</taxon>
        <taxon>Eubacteriales</taxon>
        <taxon>Oscillospiraceae</taxon>
        <taxon>Acetivibrio</taxon>
    </lineage>
</organism>
<dbReference type="EMBL" id="BAVR01000046">
    <property type="protein sequence ID" value="GAE89797.1"/>
    <property type="molecule type" value="Genomic_DNA"/>
</dbReference>
<sequence>MIGILSIDFDYFVNASSQARDMYFPNGSDEMPNNKLKSMWEERYLRYPELKKVGVIDDFYFLKKFLKELSIPRENFIKADSHKSIKNIIERLPRKSQLKIVNIDFHHDYYHYYRGNDYYNCGNWLRRVVEERSDTK</sequence>
<reference evidence="1" key="1">
    <citation type="journal article" date="2014" name="Genome Announc.">
        <title>Draft Genome Sequence of Clostridium straminisolvens Strain JCM 21531T, Isolated from a Cellulose-Degrading Bacterial Community.</title>
        <authorList>
            <person name="Yuki M."/>
            <person name="Oshima K."/>
            <person name="Suda W."/>
            <person name="Sakamoto M."/>
            <person name="Kitamura K."/>
            <person name="Iida T."/>
            <person name="Hattori M."/>
            <person name="Ohkuma M."/>
        </authorList>
    </citation>
    <scope>NUCLEOTIDE SEQUENCE [LARGE SCALE GENOMIC DNA]</scope>
    <source>
        <strain evidence="1">JCM 21531</strain>
    </source>
</reference>
<name>W4V9B3_9FIRM</name>
<dbReference type="Proteomes" id="UP000019109">
    <property type="component" value="Unassembled WGS sequence"/>
</dbReference>
<comment type="caution">
    <text evidence="1">The sequence shown here is derived from an EMBL/GenBank/DDBJ whole genome shotgun (WGS) entry which is preliminary data.</text>
</comment>
<gene>
    <name evidence="1" type="ORF">JCM21531_3360</name>
</gene>
<protein>
    <submittedName>
        <fullName evidence="1">Uncharacterized protein</fullName>
    </submittedName>
</protein>
<accession>W4V9B3</accession>
<keyword evidence="2" id="KW-1185">Reference proteome</keyword>
<proteinExistence type="predicted"/>
<evidence type="ECO:0000313" key="2">
    <source>
        <dbReference type="Proteomes" id="UP000019109"/>
    </source>
</evidence>
<dbReference type="RefSeq" id="WP_243467617.1">
    <property type="nucleotide sequence ID" value="NZ_BAVR01000046.1"/>
</dbReference>
<dbReference type="AlphaFoldDB" id="W4V9B3"/>